<dbReference type="Gramene" id="Pp3c5_16761V3.1">
    <property type="protein sequence ID" value="PAC:32953809.CDS.1"/>
    <property type="gene ID" value="Pp3c5_16761"/>
</dbReference>
<feature type="region of interest" description="Disordered" evidence="1">
    <location>
        <begin position="1"/>
        <end position="42"/>
    </location>
</feature>
<reference evidence="2 4" key="1">
    <citation type="journal article" date="2008" name="Science">
        <title>The Physcomitrella genome reveals evolutionary insights into the conquest of land by plants.</title>
        <authorList>
            <person name="Rensing S."/>
            <person name="Lang D."/>
            <person name="Zimmer A."/>
            <person name="Terry A."/>
            <person name="Salamov A."/>
            <person name="Shapiro H."/>
            <person name="Nishiyama T."/>
            <person name="Perroud P.-F."/>
            <person name="Lindquist E."/>
            <person name="Kamisugi Y."/>
            <person name="Tanahashi T."/>
            <person name="Sakakibara K."/>
            <person name="Fujita T."/>
            <person name="Oishi K."/>
            <person name="Shin-I T."/>
            <person name="Kuroki Y."/>
            <person name="Toyoda A."/>
            <person name="Suzuki Y."/>
            <person name="Hashimoto A."/>
            <person name="Yamaguchi K."/>
            <person name="Sugano A."/>
            <person name="Kohara Y."/>
            <person name="Fujiyama A."/>
            <person name="Anterola A."/>
            <person name="Aoki S."/>
            <person name="Ashton N."/>
            <person name="Barbazuk W.B."/>
            <person name="Barker E."/>
            <person name="Bennetzen J."/>
            <person name="Bezanilla M."/>
            <person name="Blankenship R."/>
            <person name="Cho S.H."/>
            <person name="Dutcher S."/>
            <person name="Estelle M."/>
            <person name="Fawcett J.A."/>
            <person name="Gundlach H."/>
            <person name="Hanada K."/>
            <person name="Heyl A."/>
            <person name="Hicks K.A."/>
            <person name="Hugh J."/>
            <person name="Lohr M."/>
            <person name="Mayer K."/>
            <person name="Melkozernov A."/>
            <person name="Murata T."/>
            <person name="Nelson D."/>
            <person name="Pils B."/>
            <person name="Prigge M."/>
            <person name="Reiss B."/>
            <person name="Renner T."/>
            <person name="Rombauts S."/>
            <person name="Rushton P."/>
            <person name="Sanderfoot A."/>
            <person name="Schween G."/>
            <person name="Shiu S.-H."/>
            <person name="Stueber K."/>
            <person name="Theodoulou F.L."/>
            <person name="Tu H."/>
            <person name="Van de Peer Y."/>
            <person name="Verrier P.J."/>
            <person name="Waters E."/>
            <person name="Wood A."/>
            <person name="Yang L."/>
            <person name="Cove D."/>
            <person name="Cuming A."/>
            <person name="Hasebe M."/>
            <person name="Lucas S."/>
            <person name="Mishler D.B."/>
            <person name="Reski R."/>
            <person name="Grigoriev I."/>
            <person name="Quatrano R.S."/>
            <person name="Boore J.L."/>
        </authorList>
    </citation>
    <scope>NUCLEOTIDE SEQUENCE [LARGE SCALE GENOMIC DNA]</scope>
    <source>
        <strain evidence="3 4">cv. Gransden 2004</strain>
    </source>
</reference>
<protein>
    <submittedName>
        <fullName evidence="2 3">Uncharacterized protein</fullName>
    </submittedName>
</protein>
<name>A0A2K1KK05_PHYPA</name>
<evidence type="ECO:0000313" key="3">
    <source>
        <dbReference type="EnsemblPlants" id="PAC:32953809.CDS.1"/>
    </source>
</evidence>
<dbReference type="Proteomes" id="UP000006727">
    <property type="component" value="Chromosome 5"/>
</dbReference>
<dbReference type="EMBL" id="ABEU02000005">
    <property type="protein sequence ID" value="PNR54111.1"/>
    <property type="molecule type" value="Genomic_DNA"/>
</dbReference>
<organism evidence="2">
    <name type="scientific">Physcomitrium patens</name>
    <name type="common">Spreading-leaved earth moss</name>
    <name type="synonym">Physcomitrella patens</name>
    <dbReference type="NCBI Taxonomy" id="3218"/>
    <lineage>
        <taxon>Eukaryota</taxon>
        <taxon>Viridiplantae</taxon>
        <taxon>Streptophyta</taxon>
        <taxon>Embryophyta</taxon>
        <taxon>Bryophyta</taxon>
        <taxon>Bryophytina</taxon>
        <taxon>Bryopsida</taxon>
        <taxon>Funariidae</taxon>
        <taxon>Funariales</taxon>
        <taxon>Funariaceae</taxon>
        <taxon>Physcomitrium</taxon>
    </lineage>
</organism>
<proteinExistence type="predicted"/>
<dbReference type="PaxDb" id="3218-PP1S116_52V6.1"/>
<dbReference type="InParanoid" id="A0A2K1KK05"/>
<keyword evidence="4" id="KW-1185">Reference proteome</keyword>
<evidence type="ECO:0000313" key="4">
    <source>
        <dbReference type="Proteomes" id="UP000006727"/>
    </source>
</evidence>
<dbReference type="AlphaFoldDB" id="A0A2K1KK05"/>
<feature type="compositionally biased region" description="Basic and acidic residues" evidence="1">
    <location>
        <begin position="11"/>
        <end position="32"/>
    </location>
</feature>
<evidence type="ECO:0000313" key="2">
    <source>
        <dbReference type="EMBL" id="PNR54111.1"/>
    </source>
</evidence>
<evidence type="ECO:0000256" key="1">
    <source>
        <dbReference type="SAM" id="MobiDB-lite"/>
    </source>
</evidence>
<reference evidence="3" key="3">
    <citation type="submission" date="2020-12" db="UniProtKB">
        <authorList>
            <consortium name="EnsemblPlants"/>
        </authorList>
    </citation>
    <scope>IDENTIFICATION</scope>
</reference>
<sequence>MKCSAGGGVTNRRDRQRDGQTDRQTDRTEQGNDRNQSFHGLAGFPPQPPLLMIHHSLYFYFFLVPMHACNRAVGFLRELCSSVVTSMEYGHCAMAVTRGWG</sequence>
<reference evidence="2 4" key="2">
    <citation type="journal article" date="2018" name="Plant J.">
        <title>The Physcomitrella patens chromosome-scale assembly reveals moss genome structure and evolution.</title>
        <authorList>
            <person name="Lang D."/>
            <person name="Ullrich K.K."/>
            <person name="Murat F."/>
            <person name="Fuchs J."/>
            <person name="Jenkins J."/>
            <person name="Haas F.B."/>
            <person name="Piednoel M."/>
            <person name="Gundlach H."/>
            <person name="Van Bel M."/>
            <person name="Meyberg R."/>
            <person name="Vives C."/>
            <person name="Morata J."/>
            <person name="Symeonidi A."/>
            <person name="Hiss M."/>
            <person name="Muchero W."/>
            <person name="Kamisugi Y."/>
            <person name="Saleh O."/>
            <person name="Blanc G."/>
            <person name="Decker E.L."/>
            <person name="van Gessel N."/>
            <person name="Grimwood J."/>
            <person name="Hayes R.D."/>
            <person name="Graham S.W."/>
            <person name="Gunter L.E."/>
            <person name="McDaniel S.F."/>
            <person name="Hoernstein S.N.W."/>
            <person name="Larsson A."/>
            <person name="Li F.W."/>
            <person name="Perroud P.F."/>
            <person name="Phillips J."/>
            <person name="Ranjan P."/>
            <person name="Rokshar D.S."/>
            <person name="Rothfels C.J."/>
            <person name="Schneider L."/>
            <person name="Shu S."/>
            <person name="Stevenson D.W."/>
            <person name="Thummler F."/>
            <person name="Tillich M."/>
            <person name="Villarreal Aguilar J.C."/>
            <person name="Widiez T."/>
            <person name="Wong G.K."/>
            <person name="Wymore A."/>
            <person name="Zhang Y."/>
            <person name="Zimmer A.D."/>
            <person name="Quatrano R.S."/>
            <person name="Mayer K.F.X."/>
            <person name="Goodstein D."/>
            <person name="Casacuberta J.M."/>
            <person name="Vandepoele K."/>
            <person name="Reski R."/>
            <person name="Cuming A.C."/>
            <person name="Tuskan G.A."/>
            <person name="Maumus F."/>
            <person name="Salse J."/>
            <person name="Schmutz J."/>
            <person name="Rensing S.A."/>
        </authorList>
    </citation>
    <scope>NUCLEOTIDE SEQUENCE [LARGE SCALE GENOMIC DNA]</scope>
    <source>
        <strain evidence="3 4">cv. Gransden 2004</strain>
    </source>
</reference>
<dbReference type="EnsemblPlants" id="Pp3c5_16761V3.1">
    <property type="protein sequence ID" value="PAC:32953809.CDS.1"/>
    <property type="gene ID" value="Pp3c5_16761"/>
</dbReference>
<gene>
    <name evidence="2" type="ORF">PHYPA_007787</name>
</gene>
<accession>A0A2K1KK05</accession>